<proteinExistence type="predicted"/>
<organism evidence="2 3">
    <name type="scientific">Solanum pinnatisectum</name>
    <name type="common">tansyleaf nightshade</name>
    <dbReference type="NCBI Taxonomy" id="50273"/>
    <lineage>
        <taxon>Eukaryota</taxon>
        <taxon>Viridiplantae</taxon>
        <taxon>Streptophyta</taxon>
        <taxon>Embryophyta</taxon>
        <taxon>Tracheophyta</taxon>
        <taxon>Spermatophyta</taxon>
        <taxon>Magnoliopsida</taxon>
        <taxon>eudicotyledons</taxon>
        <taxon>Gunneridae</taxon>
        <taxon>Pentapetalae</taxon>
        <taxon>asterids</taxon>
        <taxon>lamiids</taxon>
        <taxon>Solanales</taxon>
        <taxon>Solanaceae</taxon>
        <taxon>Solanoideae</taxon>
        <taxon>Solaneae</taxon>
        <taxon>Solanum</taxon>
    </lineage>
</organism>
<dbReference type="InterPro" id="IPR036047">
    <property type="entry name" value="F-box-like_dom_sf"/>
</dbReference>
<name>A0AAV9LEJ0_9SOLN</name>
<dbReference type="AlphaFoldDB" id="A0AAV9LEJ0"/>
<gene>
    <name evidence="2" type="ORF">R3W88_013163</name>
</gene>
<evidence type="ECO:0000313" key="3">
    <source>
        <dbReference type="Proteomes" id="UP001311915"/>
    </source>
</evidence>
<dbReference type="Proteomes" id="UP001311915">
    <property type="component" value="Unassembled WGS sequence"/>
</dbReference>
<dbReference type="SUPFAM" id="SSF81383">
    <property type="entry name" value="F-box domain"/>
    <property type="match status" value="1"/>
</dbReference>
<dbReference type="InterPro" id="IPR017451">
    <property type="entry name" value="F-box-assoc_interact_dom"/>
</dbReference>
<dbReference type="PANTHER" id="PTHR31672">
    <property type="entry name" value="BNACNNG10540D PROTEIN"/>
    <property type="match status" value="1"/>
</dbReference>
<dbReference type="PANTHER" id="PTHR31672:SF13">
    <property type="entry name" value="F-BOX PROTEIN CPR30-LIKE"/>
    <property type="match status" value="1"/>
</dbReference>
<dbReference type="PROSITE" id="PS50181">
    <property type="entry name" value="FBOX"/>
    <property type="match status" value="1"/>
</dbReference>
<protein>
    <recommendedName>
        <fullName evidence="1">F-box domain-containing protein</fullName>
    </recommendedName>
</protein>
<dbReference type="Pfam" id="PF07734">
    <property type="entry name" value="FBA_1"/>
    <property type="match status" value="1"/>
</dbReference>
<evidence type="ECO:0000313" key="2">
    <source>
        <dbReference type="EMBL" id="KAK4722930.1"/>
    </source>
</evidence>
<dbReference type="InterPro" id="IPR006527">
    <property type="entry name" value="F-box-assoc_dom_typ1"/>
</dbReference>
<sequence>MDDYVANFPEDIVNEILLRCPVKSLLRFKCACKNWYALIKTPKFIQQQLKKNRSPLQLLIYNIGDILDDSCPMTLISEENSQTFLGMKYVIGYVDGLFLMEGEINSATCCALWNPATREVRSLHVPSPITYYSPNFGLGIDPLTNDYKVVYFLPNEAAVYSCRRDSWRVFKIEDFDKPPPFDKKMCRTYGSAYLNGNYYWMLTKNNINTILLFNFGREMFEEIEGPDPDPKFPYVYAVGMMLLDDSIAILNKKVFENFNYDIWVMIQAGVWNKLITFQSSPRIISCYDSSLILVTRASRLFSYNARTNKIRYIGFQHWRLQNDAASGNTGVFYYKESLITIKQQEDGELDHELNF</sequence>
<dbReference type="InterPro" id="IPR050796">
    <property type="entry name" value="SCF_F-box_component"/>
</dbReference>
<dbReference type="InterPro" id="IPR001810">
    <property type="entry name" value="F-box_dom"/>
</dbReference>
<dbReference type="Gene3D" id="1.20.1280.50">
    <property type="match status" value="1"/>
</dbReference>
<accession>A0AAV9LEJ0</accession>
<keyword evidence="3" id="KW-1185">Reference proteome</keyword>
<evidence type="ECO:0000259" key="1">
    <source>
        <dbReference type="PROSITE" id="PS50181"/>
    </source>
</evidence>
<dbReference type="SMART" id="SM00256">
    <property type="entry name" value="FBOX"/>
    <property type="match status" value="1"/>
</dbReference>
<reference evidence="2 3" key="1">
    <citation type="submission" date="2023-10" db="EMBL/GenBank/DDBJ databases">
        <title>Genome-Wide Identification Analysis in wild type Solanum Pinnatisectum Reveals Some Genes Defensing Phytophthora Infestans.</title>
        <authorList>
            <person name="Sun C."/>
        </authorList>
    </citation>
    <scope>NUCLEOTIDE SEQUENCE [LARGE SCALE GENOMIC DNA]</scope>
    <source>
        <strain evidence="2">LQN</strain>
        <tissue evidence="2">Leaf</tissue>
    </source>
</reference>
<dbReference type="Pfam" id="PF00646">
    <property type="entry name" value="F-box"/>
    <property type="match status" value="1"/>
</dbReference>
<dbReference type="NCBIfam" id="TIGR01640">
    <property type="entry name" value="F_box_assoc_1"/>
    <property type="match status" value="1"/>
</dbReference>
<comment type="caution">
    <text evidence="2">The sequence shown here is derived from an EMBL/GenBank/DDBJ whole genome shotgun (WGS) entry which is preliminary data.</text>
</comment>
<dbReference type="CDD" id="cd22157">
    <property type="entry name" value="F-box_AtFBW1-like"/>
    <property type="match status" value="1"/>
</dbReference>
<feature type="domain" description="F-box" evidence="1">
    <location>
        <begin position="2"/>
        <end position="48"/>
    </location>
</feature>
<dbReference type="EMBL" id="JAWPEI010000007">
    <property type="protein sequence ID" value="KAK4722930.1"/>
    <property type="molecule type" value="Genomic_DNA"/>
</dbReference>